<proteinExistence type="predicted"/>
<sequence length="169" mass="19941">MSSSIAVWFSNVRTLSSWCELLLPPNWQYVRTKFQNSVVGMLCRNSKRLDDKRRFQTGTIVWPFVMARLSKEADNEYHREYVKTNLTVRESAAGDAAKKRYRERNPKKYRATTAVNNAIRLGRMIKMPCQTCGNTKSFAHHDDYNFPLAVRWLCDRCHKEWHKHNKPVM</sequence>
<dbReference type="OrthoDB" id="18433at10239"/>
<dbReference type="GeneID" id="14010448"/>
<keyword evidence="2" id="KW-1185">Reference proteome</keyword>
<dbReference type="KEGG" id="vg:14010448"/>
<organism evidence="1 2">
    <name type="scientific">Erwinia phage vB_EamM-Y2</name>
    <dbReference type="NCBI Taxonomy" id="1051676"/>
    <lineage>
        <taxon>Viruses</taxon>
        <taxon>Duplodnaviria</taxon>
        <taxon>Heunggongvirae</taxon>
        <taxon>Uroviricota</taxon>
        <taxon>Caudoviricetes</taxon>
        <taxon>Chaseviridae</taxon>
        <taxon>Cleopatravirinae</taxon>
        <taxon>Loessnervirus</taxon>
        <taxon>Loessnervirus Y2</taxon>
    </lineage>
</organism>
<accession>G0YPW6</accession>
<evidence type="ECO:0000313" key="2">
    <source>
        <dbReference type="Proteomes" id="UP000008892"/>
    </source>
</evidence>
<name>G0YPW6_9CAUD</name>
<protein>
    <submittedName>
        <fullName evidence="1">Gp17</fullName>
    </submittedName>
</protein>
<evidence type="ECO:0000313" key="1">
    <source>
        <dbReference type="EMBL" id="AEJ81393.1"/>
    </source>
</evidence>
<dbReference type="Proteomes" id="UP000008892">
    <property type="component" value="Segment"/>
</dbReference>
<dbReference type="RefSeq" id="YP_007004667.1">
    <property type="nucleotide sequence ID" value="NC_019504.1"/>
</dbReference>
<dbReference type="EMBL" id="HQ728264">
    <property type="protein sequence ID" value="AEJ81393.1"/>
    <property type="molecule type" value="Genomic_DNA"/>
</dbReference>
<reference evidence="1 2" key="1">
    <citation type="journal article" date="2011" name="Appl. Environ. Microbiol.">
        <title>Novel Virulent and Broad-Host-Range Erwinia amylovora Bacteriophages Reveal a High Degree of Mosaicism and a Relationship to Enterobacteriaceae Phages.</title>
        <authorList>
            <person name="Born Y."/>
            <person name="Fieseler L."/>
            <person name="Marazzi J."/>
            <person name="Lurz R."/>
            <person name="Duffy B."/>
            <person name="Loessner M.J."/>
        </authorList>
    </citation>
    <scope>NUCLEOTIDE SEQUENCE [LARGE SCALE GENOMIC DNA]</scope>
</reference>